<dbReference type="Proteomes" id="UP001420932">
    <property type="component" value="Unassembled WGS sequence"/>
</dbReference>
<name>A0AAP0F9N4_9MAGN</name>
<feature type="region of interest" description="Disordered" evidence="1">
    <location>
        <begin position="1"/>
        <end position="64"/>
    </location>
</feature>
<evidence type="ECO:0000313" key="3">
    <source>
        <dbReference type="Proteomes" id="UP001420932"/>
    </source>
</evidence>
<comment type="caution">
    <text evidence="2">The sequence shown here is derived from an EMBL/GenBank/DDBJ whole genome shotgun (WGS) entry which is preliminary data.</text>
</comment>
<organism evidence="2 3">
    <name type="scientific">Stephania yunnanensis</name>
    <dbReference type="NCBI Taxonomy" id="152371"/>
    <lineage>
        <taxon>Eukaryota</taxon>
        <taxon>Viridiplantae</taxon>
        <taxon>Streptophyta</taxon>
        <taxon>Embryophyta</taxon>
        <taxon>Tracheophyta</taxon>
        <taxon>Spermatophyta</taxon>
        <taxon>Magnoliopsida</taxon>
        <taxon>Ranunculales</taxon>
        <taxon>Menispermaceae</taxon>
        <taxon>Menispermoideae</taxon>
        <taxon>Cissampelideae</taxon>
        <taxon>Stephania</taxon>
    </lineage>
</organism>
<dbReference type="EMBL" id="JBBNAF010000010">
    <property type="protein sequence ID" value="KAK9107781.1"/>
    <property type="molecule type" value="Genomic_DNA"/>
</dbReference>
<accession>A0AAP0F9N4</accession>
<sequence>MEHMATSSFVGDRDGLTPRGASRDGTEIGRTITDGVGSEDKIVDIEGANSPSTSSDAEDEMATSFPGGLTTLELLPSFCHHVLLDIWRNKVTRVNDEDEAYNRRALDIALRFRSMPKTNVVAENAITMADAVIAFLSGVEEE</sequence>
<proteinExistence type="predicted"/>
<reference evidence="2 3" key="1">
    <citation type="submission" date="2024-01" db="EMBL/GenBank/DDBJ databases">
        <title>Genome assemblies of Stephania.</title>
        <authorList>
            <person name="Yang L."/>
        </authorList>
    </citation>
    <scope>NUCLEOTIDE SEQUENCE [LARGE SCALE GENOMIC DNA]</scope>
    <source>
        <strain evidence="2">YNDBR</strain>
        <tissue evidence="2">Leaf</tissue>
    </source>
</reference>
<gene>
    <name evidence="2" type="ORF">Syun_023792</name>
</gene>
<keyword evidence="3" id="KW-1185">Reference proteome</keyword>
<dbReference type="AlphaFoldDB" id="A0AAP0F9N4"/>
<protein>
    <submittedName>
        <fullName evidence="2">Uncharacterized protein</fullName>
    </submittedName>
</protein>
<evidence type="ECO:0000256" key="1">
    <source>
        <dbReference type="SAM" id="MobiDB-lite"/>
    </source>
</evidence>
<evidence type="ECO:0000313" key="2">
    <source>
        <dbReference type="EMBL" id="KAK9107781.1"/>
    </source>
</evidence>
<feature type="compositionally biased region" description="Basic and acidic residues" evidence="1">
    <location>
        <begin position="11"/>
        <end position="27"/>
    </location>
</feature>